<name>A0A8T0HTK3_CERPU</name>
<comment type="caution">
    <text evidence="1">The sequence shown here is derived from an EMBL/GenBank/DDBJ whole genome shotgun (WGS) entry which is preliminary data.</text>
</comment>
<keyword evidence="2" id="KW-1185">Reference proteome</keyword>
<sequence>MLVPVIGHGHHGFVPGQDLQRQGYLPLRYRSDSYRPALWLHRCHRSCLYAAIAFSFNCVHVIQFHLCISIFYDSFHRCILVLNSAQSIKDTQLRAVGCCFFCLQVCVIRPGRNFV</sequence>
<evidence type="ECO:0000313" key="1">
    <source>
        <dbReference type="EMBL" id="KAG0574352.1"/>
    </source>
</evidence>
<gene>
    <name evidence="1" type="ORF">KC19_VG256300</name>
</gene>
<evidence type="ECO:0000313" key="2">
    <source>
        <dbReference type="Proteomes" id="UP000822688"/>
    </source>
</evidence>
<reference evidence="1" key="1">
    <citation type="submission" date="2020-06" db="EMBL/GenBank/DDBJ databases">
        <title>WGS assembly of Ceratodon purpureus strain R40.</title>
        <authorList>
            <person name="Carey S.B."/>
            <person name="Jenkins J."/>
            <person name="Shu S."/>
            <person name="Lovell J.T."/>
            <person name="Sreedasyam A."/>
            <person name="Maumus F."/>
            <person name="Tiley G.P."/>
            <person name="Fernandez-Pozo N."/>
            <person name="Barry K."/>
            <person name="Chen C."/>
            <person name="Wang M."/>
            <person name="Lipzen A."/>
            <person name="Daum C."/>
            <person name="Saski C.A."/>
            <person name="Payton A.C."/>
            <person name="Mcbreen J.C."/>
            <person name="Conrad R.E."/>
            <person name="Kollar L.M."/>
            <person name="Olsson S."/>
            <person name="Huttunen S."/>
            <person name="Landis J.B."/>
            <person name="Wickett N.J."/>
            <person name="Johnson M.G."/>
            <person name="Rensing S.A."/>
            <person name="Grimwood J."/>
            <person name="Schmutz J."/>
            <person name="Mcdaniel S.F."/>
        </authorList>
    </citation>
    <scope>NUCLEOTIDE SEQUENCE</scope>
    <source>
        <strain evidence="1">R40</strain>
    </source>
</reference>
<accession>A0A8T0HTK3</accession>
<dbReference type="AlphaFoldDB" id="A0A8T0HTK3"/>
<proteinExistence type="predicted"/>
<dbReference type="EMBL" id="CM026426">
    <property type="protein sequence ID" value="KAG0574352.1"/>
    <property type="molecule type" value="Genomic_DNA"/>
</dbReference>
<organism evidence="1 2">
    <name type="scientific">Ceratodon purpureus</name>
    <name type="common">Fire moss</name>
    <name type="synonym">Dicranum purpureum</name>
    <dbReference type="NCBI Taxonomy" id="3225"/>
    <lineage>
        <taxon>Eukaryota</taxon>
        <taxon>Viridiplantae</taxon>
        <taxon>Streptophyta</taxon>
        <taxon>Embryophyta</taxon>
        <taxon>Bryophyta</taxon>
        <taxon>Bryophytina</taxon>
        <taxon>Bryopsida</taxon>
        <taxon>Dicranidae</taxon>
        <taxon>Pseudoditrichales</taxon>
        <taxon>Ditrichaceae</taxon>
        <taxon>Ceratodon</taxon>
    </lineage>
</organism>
<dbReference type="Proteomes" id="UP000822688">
    <property type="component" value="Chromosome V"/>
</dbReference>
<protein>
    <submittedName>
        <fullName evidence="1">Uncharacterized protein</fullName>
    </submittedName>
</protein>